<keyword evidence="3 5" id="KW-0496">Mitochondrion</keyword>
<evidence type="ECO:0000256" key="4">
    <source>
        <dbReference type="ARBA" id="ARBA00023157"/>
    </source>
</evidence>
<evidence type="ECO:0000256" key="6">
    <source>
        <dbReference type="SAM" id="Coils"/>
    </source>
</evidence>
<proteinExistence type="inferred from homology"/>
<evidence type="ECO:0000256" key="2">
    <source>
        <dbReference type="ARBA" id="ARBA00007347"/>
    </source>
</evidence>
<dbReference type="AlphaFoldDB" id="A0AAP0FXL5"/>
<keyword evidence="8" id="KW-1185">Reference proteome</keyword>
<organism evidence="7 8">
    <name type="scientific">Platanthera zijinensis</name>
    <dbReference type="NCBI Taxonomy" id="2320716"/>
    <lineage>
        <taxon>Eukaryota</taxon>
        <taxon>Viridiplantae</taxon>
        <taxon>Streptophyta</taxon>
        <taxon>Embryophyta</taxon>
        <taxon>Tracheophyta</taxon>
        <taxon>Spermatophyta</taxon>
        <taxon>Magnoliopsida</taxon>
        <taxon>Liliopsida</taxon>
        <taxon>Asparagales</taxon>
        <taxon>Orchidaceae</taxon>
        <taxon>Orchidoideae</taxon>
        <taxon>Orchideae</taxon>
        <taxon>Orchidinae</taxon>
        <taxon>Platanthera</taxon>
    </lineage>
</organism>
<evidence type="ECO:0000313" key="8">
    <source>
        <dbReference type="Proteomes" id="UP001418222"/>
    </source>
</evidence>
<evidence type="ECO:0000256" key="1">
    <source>
        <dbReference type="ARBA" id="ARBA00004173"/>
    </source>
</evidence>
<dbReference type="Pfam" id="PF08583">
    <property type="entry name" value="Cmc1"/>
    <property type="match status" value="1"/>
</dbReference>
<comment type="caution">
    <text evidence="7">The sequence shown here is derived from an EMBL/GenBank/DDBJ whole genome shotgun (WGS) entry which is preliminary data.</text>
</comment>
<dbReference type="InterPro" id="IPR013892">
    <property type="entry name" value="Cyt_c_biogenesis_Cmc1-like"/>
</dbReference>
<feature type="coiled-coil region" evidence="6">
    <location>
        <begin position="57"/>
        <end position="84"/>
    </location>
</feature>
<evidence type="ECO:0000256" key="5">
    <source>
        <dbReference type="RuleBase" id="RU364104"/>
    </source>
</evidence>
<gene>
    <name evidence="7" type="ORF">KSP39_PZI020120</name>
</gene>
<comment type="similarity">
    <text evidence="2 5">Belongs to the CMC family.</text>
</comment>
<keyword evidence="6" id="KW-0175">Coiled coil</keyword>
<protein>
    <recommendedName>
        <fullName evidence="5">COX assembly mitochondrial protein</fullName>
    </recommendedName>
</protein>
<dbReference type="GO" id="GO:0005739">
    <property type="term" value="C:mitochondrion"/>
    <property type="evidence" value="ECO:0007669"/>
    <property type="project" value="UniProtKB-SubCell"/>
</dbReference>
<dbReference type="PANTHER" id="PTHR22977:SF1">
    <property type="entry name" value="COX ASSEMBLY MITOCHONDRIAL PROTEIN 2 HOMOLOG"/>
    <property type="match status" value="1"/>
</dbReference>
<name>A0AAP0FXL5_9ASPA</name>
<comment type="subcellular location">
    <subcellularLocation>
        <location evidence="1 5">Mitochondrion</location>
    </subcellularLocation>
</comment>
<sequence length="84" mass="10117">MIADLIPSSQIIELFQKCHEDHPFGKFFGECTDLKIKLDSCFRQEKALRRKANFEESKKFNEKLKAYRKECERQENDIEEELHH</sequence>
<dbReference type="EMBL" id="JBBWWQ010000018">
    <property type="protein sequence ID" value="KAK8921970.1"/>
    <property type="molecule type" value="Genomic_DNA"/>
</dbReference>
<reference evidence="7 8" key="1">
    <citation type="journal article" date="2022" name="Nat. Plants">
        <title>Genomes of leafy and leafless Platanthera orchids illuminate the evolution of mycoheterotrophy.</title>
        <authorList>
            <person name="Li M.H."/>
            <person name="Liu K.W."/>
            <person name="Li Z."/>
            <person name="Lu H.C."/>
            <person name="Ye Q.L."/>
            <person name="Zhang D."/>
            <person name="Wang J.Y."/>
            <person name="Li Y.F."/>
            <person name="Zhong Z.M."/>
            <person name="Liu X."/>
            <person name="Yu X."/>
            <person name="Liu D.K."/>
            <person name="Tu X.D."/>
            <person name="Liu B."/>
            <person name="Hao Y."/>
            <person name="Liao X.Y."/>
            <person name="Jiang Y.T."/>
            <person name="Sun W.H."/>
            <person name="Chen J."/>
            <person name="Chen Y.Q."/>
            <person name="Ai Y."/>
            <person name="Zhai J.W."/>
            <person name="Wu S.S."/>
            <person name="Zhou Z."/>
            <person name="Hsiao Y.Y."/>
            <person name="Wu W.L."/>
            <person name="Chen Y.Y."/>
            <person name="Lin Y.F."/>
            <person name="Hsu J.L."/>
            <person name="Li C.Y."/>
            <person name="Wang Z.W."/>
            <person name="Zhao X."/>
            <person name="Zhong W.Y."/>
            <person name="Ma X.K."/>
            <person name="Ma L."/>
            <person name="Huang J."/>
            <person name="Chen G.Z."/>
            <person name="Huang M.Z."/>
            <person name="Huang L."/>
            <person name="Peng D.H."/>
            <person name="Luo Y.B."/>
            <person name="Zou S.Q."/>
            <person name="Chen S.P."/>
            <person name="Lan S."/>
            <person name="Tsai W.C."/>
            <person name="Van de Peer Y."/>
            <person name="Liu Z.J."/>
        </authorList>
    </citation>
    <scope>NUCLEOTIDE SEQUENCE [LARGE SCALE GENOMIC DNA]</scope>
    <source>
        <strain evidence="7">Lor287</strain>
    </source>
</reference>
<evidence type="ECO:0000256" key="3">
    <source>
        <dbReference type="ARBA" id="ARBA00023128"/>
    </source>
</evidence>
<accession>A0AAP0FXL5</accession>
<dbReference type="PANTHER" id="PTHR22977">
    <property type="entry name" value="COX ASSEMBLY MITOCHONDRIAL PROTEIN"/>
    <property type="match status" value="1"/>
</dbReference>
<dbReference type="Proteomes" id="UP001418222">
    <property type="component" value="Unassembled WGS sequence"/>
</dbReference>
<evidence type="ECO:0000313" key="7">
    <source>
        <dbReference type="EMBL" id="KAK8921970.1"/>
    </source>
</evidence>
<keyword evidence="4" id="KW-1015">Disulfide bond</keyword>